<keyword evidence="4" id="KW-1185">Reference proteome</keyword>
<dbReference type="PANTHER" id="PTHR24041">
    <property type="entry name" value="MUCIN"/>
    <property type="match status" value="1"/>
</dbReference>
<feature type="compositionally biased region" description="Low complexity" evidence="1">
    <location>
        <begin position="376"/>
        <end position="430"/>
    </location>
</feature>
<proteinExistence type="predicted"/>
<sequence length="1012" mass="109656">MGATWLCLLLAASTAHAAKNHFASSPFDNFRIECPKGAGATGLGVKMVESVGAARQDVVFDLSCDDVNEIYPWINMPGGVKSVEREDCYYSKMFDPIIDEDIDLSCRAREYVAGITRISETRIQVLCCRLRSRDEFNCGELTFNKPIGLTRSSIIENENMLINGLSIQGMTYNVRFCDLAPRSIDAIMEDVPPNRRKVVHIATTRAPATFASNPYLKHTSPSTTIVTTTVPTTTQRFIQTEAPQFFPASYETDEALTTKPEELEPLTDSDLLSISSELEYDNPIDGNNVPLARARGVAQVQQKAIVSADGVLKASSFSIDEPTSVFDKKPVVDVIPSTTTKTTEATISAELENATPKADTSIEVAESAEVIEEETTTPVPTTEAPTTTTTPVPTTTTPVTTTTTEPSATTTVPETTTEPATTPAPTTTEPSFTPNFAGVGLLGETKALVPVDPSPVLEPRPLIVPNPQHFLPVKSTPKIHDADTKNEPPMNEEISRLLKRIQEAQSERERNALFQQSISTLLSKDETVKAPGILFQNLKEELAVPLDAEDPLTIAHLDFPQKPSRNQQISLRGNRISKADLPLRASAQETRAHADASYLLLKSVDDQRRAPIRSSLHPYVRGISLDDDKKQIAKDSEVSLIKAKGGWRIQIGTTPEDSTTASESITPPTVPSHSVVPLAPKITKTLAPVVAPATATTTTSTTTSTTTPAAPTDPLLFKQRVVLSHADLDRIADQADYVDPESDEERAHNLQQRRDIVGKTHERSNRKYRVKTKQMDNAFLIDEDTRVSPFEEALTPGGKKALPPLPPLRVFGKKKDKRMKAEIKAKLNAARFATKPATTAASAAETPTSPAATTASAAFTTTRAAAPTTTTVSEAPKTTIAATTAVTTLGSKTTVPSTTVGAPVEESGELAQDEELSMEKSPEMVVAEVDEETLSNSLTKNIRRAPARYNRMQHEMMGDKDETDTPAIGESIDGPVVSIEKTAHRMAKLQKMSKDAVKTHLPLNGEAMVMNG</sequence>
<dbReference type="Proteomes" id="UP001432027">
    <property type="component" value="Unassembled WGS sequence"/>
</dbReference>
<evidence type="ECO:0000256" key="1">
    <source>
        <dbReference type="SAM" id="MobiDB-lite"/>
    </source>
</evidence>
<feature type="non-terminal residue" evidence="3">
    <location>
        <position position="1012"/>
    </location>
</feature>
<comment type="caution">
    <text evidence="3">The sequence shown here is derived from an EMBL/GenBank/DDBJ whole genome shotgun (WGS) entry which is preliminary data.</text>
</comment>
<feature type="compositionally biased region" description="Acidic residues" evidence="1">
    <location>
        <begin position="906"/>
        <end position="916"/>
    </location>
</feature>
<dbReference type="InterPro" id="IPR052504">
    <property type="entry name" value="Mucin_signaling_protection"/>
</dbReference>
<feature type="region of interest" description="Disordered" evidence="1">
    <location>
        <begin position="834"/>
        <end position="856"/>
    </location>
</feature>
<accession>A0AAV5UMM6</accession>
<feature type="compositionally biased region" description="Polar residues" evidence="1">
    <location>
        <begin position="651"/>
        <end position="665"/>
    </location>
</feature>
<keyword evidence="2" id="KW-0732">Signal</keyword>
<organism evidence="3 4">
    <name type="scientific">Pristionchus entomophagus</name>
    <dbReference type="NCBI Taxonomy" id="358040"/>
    <lineage>
        <taxon>Eukaryota</taxon>
        <taxon>Metazoa</taxon>
        <taxon>Ecdysozoa</taxon>
        <taxon>Nematoda</taxon>
        <taxon>Chromadorea</taxon>
        <taxon>Rhabditida</taxon>
        <taxon>Rhabditina</taxon>
        <taxon>Diplogasteromorpha</taxon>
        <taxon>Diplogasteroidea</taxon>
        <taxon>Neodiplogasteridae</taxon>
        <taxon>Pristionchus</taxon>
    </lineage>
</organism>
<feature type="region of interest" description="Disordered" evidence="1">
    <location>
        <begin position="370"/>
        <end position="432"/>
    </location>
</feature>
<dbReference type="PANTHER" id="PTHR24041:SF30">
    <property type="entry name" value="MUCIN-3A"/>
    <property type="match status" value="1"/>
</dbReference>
<name>A0AAV5UMM6_9BILA</name>
<feature type="signal peptide" evidence="2">
    <location>
        <begin position="1"/>
        <end position="17"/>
    </location>
</feature>
<feature type="chain" id="PRO_5043450657" evidence="2">
    <location>
        <begin position="18"/>
        <end position="1012"/>
    </location>
</feature>
<protein>
    <submittedName>
        <fullName evidence="3">Uncharacterized protein</fullName>
    </submittedName>
</protein>
<evidence type="ECO:0000256" key="2">
    <source>
        <dbReference type="SAM" id="SignalP"/>
    </source>
</evidence>
<gene>
    <name evidence="3" type="ORF">PENTCL1PPCAC_29716</name>
</gene>
<reference evidence="3" key="1">
    <citation type="submission" date="2023-10" db="EMBL/GenBank/DDBJ databases">
        <title>Genome assembly of Pristionchus species.</title>
        <authorList>
            <person name="Yoshida K."/>
            <person name="Sommer R.J."/>
        </authorList>
    </citation>
    <scope>NUCLEOTIDE SEQUENCE</scope>
    <source>
        <strain evidence="3">RS0144</strain>
    </source>
</reference>
<feature type="region of interest" description="Disordered" evidence="1">
    <location>
        <begin position="893"/>
        <end position="921"/>
    </location>
</feature>
<dbReference type="EMBL" id="BTSX01000006">
    <property type="protein sequence ID" value="GMT07542.1"/>
    <property type="molecule type" value="Genomic_DNA"/>
</dbReference>
<dbReference type="AlphaFoldDB" id="A0AAV5UMM6"/>
<evidence type="ECO:0000313" key="3">
    <source>
        <dbReference type="EMBL" id="GMT07542.1"/>
    </source>
</evidence>
<feature type="region of interest" description="Disordered" evidence="1">
    <location>
        <begin position="651"/>
        <end position="673"/>
    </location>
</feature>
<evidence type="ECO:0000313" key="4">
    <source>
        <dbReference type="Proteomes" id="UP001432027"/>
    </source>
</evidence>